<dbReference type="EMBL" id="AUPC02000026">
    <property type="protein sequence ID" value="POG79224.1"/>
    <property type="molecule type" value="Genomic_DNA"/>
</dbReference>
<protein>
    <submittedName>
        <fullName evidence="1">Uncharacterized protein</fullName>
    </submittedName>
</protein>
<gene>
    <name evidence="1" type="ORF">GLOIN_2v1765743</name>
</gene>
<proteinExistence type="predicted"/>
<comment type="caution">
    <text evidence="1">The sequence shown here is derived from an EMBL/GenBank/DDBJ whole genome shotgun (WGS) entry which is preliminary data.</text>
</comment>
<evidence type="ECO:0000313" key="1">
    <source>
        <dbReference type="EMBL" id="POG79224.1"/>
    </source>
</evidence>
<dbReference type="VEuPathDB" id="FungiDB:RhiirFUN_009481"/>
<keyword evidence="2" id="KW-1185">Reference proteome</keyword>
<dbReference type="AlphaFoldDB" id="A0A2P4QNM0"/>
<accession>A0A2P4QNM0</accession>
<dbReference type="Proteomes" id="UP000018888">
    <property type="component" value="Unassembled WGS sequence"/>
</dbReference>
<dbReference type="VEuPathDB" id="FungiDB:RhiirFUN_009480"/>
<reference evidence="1 2" key="1">
    <citation type="journal article" date="2013" name="Proc. Natl. Acad. Sci. U.S.A.">
        <title>Genome of an arbuscular mycorrhizal fungus provides insight into the oldest plant symbiosis.</title>
        <authorList>
            <person name="Tisserant E."/>
            <person name="Malbreil M."/>
            <person name="Kuo A."/>
            <person name="Kohler A."/>
            <person name="Symeonidi A."/>
            <person name="Balestrini R."/>
            <person name="Charron P."/>
            <person name="Duensing N."/>
            <person name="Frei Dit Frey N."/>
            <person name="Gianinazzi-Pearson V."/>
            <person name="Gilbert L.B."/>
            <person name="Handa Y."/>
            <person name="Herr J.R."/>
            <person name="Hijri M."/>
            <person name="Koul R."/>
            <person name="Kawaguchi M."/>
            <person name="Krajinski F."/>
            <person name="Lammers P.J."/>
            <person name="Masclaux F.G."/>
            <person name="Murat C."/>
            <person name="Morin E."/>
            <person name="Ndikumana S."/>
            <person name="Pagni M."/>
            <person name="Petitpierre D."/>
            <person name="Requena N."/>
            <person name="Rosikiewicz P."/>
            <person name="Riley R."/>
            <person name="Saito K."/>
            <person name="San Clemente H."/>
            <person name="Shapiro H."/>
            <person name="van Tuinen D."/>
            <person name="Becard G."/>
            <person name="Bonfante P."/>
            <person name="Paszkowski U."/>
            <person name="Shachar-Hill Y.Y."/>
            <person name="Tuskan G.A."/>
            <person name="Young P.W."/>
            <person name="Sanders I.R."/>
            <person name="Henrissat B."/>
            <person name="Rensing S.A."/>
            <person name="Grigoriev I.V."/>
            <person name="Corradi N."/>
            <person name="Roux C."/>
            <person name="Martin F."/>
        </authorList>
    </citation>
    <scope>NUCLEOTIDE SEQUENCE [LARGE SCALE GENOMIC DNA]</scope>
    <source>
        <strain evidence="1 2">DAOM 197198</strain>
    </source>
</reference>
<evidence type="ECO:0000313" key="2">
    <source>
        <dbReference type="Proteomes" id="UP000018888"/>
    </source>
</evidence>
<dbReference type="VEuPathDB" id="FungiDB:RhiirFUN_009479"/>
<reference evidence="1 2" key="2">
    <citation type="journal article" date="2018" name="New Phytol.">
        <title>High intraspecific genome diversity in the model arbuscular mycorrhizal symbiont Rhizophagus irregularis.</title>
        <authorList>
            <person name="Chen E.C.H."/>
            <person name="Morin E."/>
            <person name="Beaudet D."/>
            <person name="Noel J."/>
            <person name="Yildirir G."/>
            <person name="Ndikumana S."/>
            <person name="Charron P."/>
            <person name="St-Onge C."/>
            <person name="Giorgi J."/>
            <person name="Kruger M."/>
            <person name="Marton T."/>
            <person name="Ropars J."/>
            <person name="Grigoriev I.V."/>
            <person name="Hainaut M."/>
            <person name="Henrissat B."/>
            <person name="Roux C."/>
            <person name="Martin F."/>
            <person name="Corradi N."/>
        </authorList>
    </citation>
    <scope>NUCLEOTIDE SEQUENCE [LARGE SCALE GENOMIC DNA]</scope>
    <source>
        <strain evidence="1 2">DAOM 197198</strain>
    </source>
</reference>
<name>A0A2P4QNM0_RHIID</name>
<sequence>MVSNLQIFIGMIGVLDQENLGYQIHQRHCSVALYQDERIKLKYSGKNPDETQNLVNILRTPSCTINEWNNEIMMTQLYKQHLYKFTPASIPWYEFLLNWKKYKCNIIELYSALENIYPEEYQFKEREFRACKALLRSFGCTNITPFDKDKSDNNFLDMSLPDDNPNPIVNKFWSCFNESLKVNKKGIDGKRRILSIIADDFSYEEIRTNLLVAPTTIFDARKYARLNGPDTKQIEKPIRTVAKLSQEKLEQFSIFFEDKANVIMSSYKSDAKTQLPVLYLKNTKKALWEKFQETYPNGLKRTIFYLFGYLKNLIQKEVSLMEIQNNFIQCAENLQRYLKKSYEQKFTISENELDENWAIFLVDYKMKILPQTARETKQDFYGKKGWSLHSVLVYTKSSNSQIRIEAFDHWSCDAKQDAWFTASSLHGVIEVLDKKPEWISIISDNGPHYHNSELMIILSYWKEWRIKLGFEIRNGENIQEAIEDIAGIRLAHLEPDRDNVKTIPGISNYFEWRWPEEEGLDGCIQARSLPHIGEWKTFTPNQISNWAKAGMHMPQPQISLHTTSKSSWKIPMPHSSNIGLKRLKVKQLQEEFENRGIMTNEKENRAGMIEILENEIAKEMQTKKIEEKFDICKSNSNVSAFPLLCGWAPKHNQKYGKKGSGKRIAPQVIVLLERFFLDGNVHKNRRMNGHNMRDKLVEKQENGELARDIEIPEVTSINNWIARFATKSKKDLSEQAIAGFYKYNEETIQERVERNRINQGVRRDQIVQPTLVRRMIKLKDKACKEATIKRRIKERNNMITTDQRKMINSILDKTYSRINLNRIHIATDTQEEILLNSKEEVQAEAINTFSSIFRSKNHKFENLPEQWKDIYKPRADIDLQIYDHLDDMPIEQEWNEMLNTMNDKSALGISNISYKLIKKADAEVNELFR</sequence>
<organism evidence="1 2">
    <name type="scientific">Rhizophagus irregularis (strain DAOM 181602 / DAOM 197198 / MUCL 43194)</name>
    <name type="common">Arbuscular mycorrhizal fungus</name>
    <name type="synonym">Glomus intraradices</name>
    <dbReference type="NCBI Taxonomy" id="747089"/>
    <lineage>
        <taxon>Eukaryota</taxon>
        <taxon>Fungi</taxon>
        <taxon>Fungi incertae sedis</taxon>
        <taxon>Mucoromycota</taxon>
        <taxon>Glomeromycotina</taxon>
        <taxon>Glomeromycetes</taxon>
        <taxon>Glomerales</taxon>
        <taxon>Glomeraceae</taxon>
        <taxon>Rhizophagus</taxon>
    </lineage>
</organism>